<keyword evidence="2 7" id="KW-0732">Signal</keyword>
<dbReference type="PANTHER" id="PTHR24100">
    <property type="entry name" value="BUTYROPHILIN"/>
    <property type="match status" value="1"/>
</dbReference>
<dbReference type="InterPro" id="IPR013106">
    <property type="entry name" value="Ig_V-set"/>
</dbReference>
<evidence type="ECO:0000256" key="5">
    <source>
        <dbReference type="ARBA" id="ARBA00023180"/>
    </source>
</evidence>
<evidence type="ECO:0000313" key="9">
    <source>
        <dbReference type="Ensembl" id="ENSSANP00000021869.1"/>
    </source>
</evidence>
<proteinExistence type="predicted"/>
<dbReference type="SUPFAM" id="SSF48726">
    <property type="entry name" value="Immunoglobulin"/>
    <property type="match status" value="1"/>
</dbReference>
<comment type="subcellular location">
    <subcellularLocation>
        <location evidence="1">Membrane</location>
    </subcellularLocation>
</comment>
<evidence type="ECO:0000259" key="8">
    <source>
        <dbReference type="PROSITE" id="PS50835"/>
    </source>
</evidence>
<dbReference type="GO" id="GO:1903037">
    <property type="term" value="P:regulation of leukocyte cell-cell adhesion"/>
    <property type="evidence" value="ECO:0007669"/>
    <property type="project" value="UniProtKB-ARBA"/>
</dbReference>
<feature type="signal peptide" evidence="7">
    <location>
        <begin position="1"/>
        <end position="22"/>
    </location>
</feature>
<reference evidence="9" key="2">
    <citation type="submission" date="2025-09" db="UniProtKB">
        <authorList>
            <consortium name="Ensembl"/>
        </authorList>
    </citation>
    <scope>IDENTIFICATION</scope>
</reference>
<evidence type="ECO:0000256" key="6">
    <source>
        <dbReference type="ARBA" id="ARBA00023319"/>
    </source>
</evidence>
<dbReference type="GO" id="GO:0050863">
    <property type="term" value="P:regulation of T cell activation"/>
    <property type="evidence" value="ECO:0007669"/>
    <property type="project" value="UniProtKB-ARBA"/>
</dbReference>
<dbReference type="Pfam" id="PF07686">
    <property type="entry name" value="V-set"/>
    <property type="match status" value="1"/>
</dbReference>
<organism evidence="9 10">
    <name type="scientific">Sinocyclocheilus anshuiensis</name>
    <dbReference type="NCBI Taxonomy" id="1608454"/>
    <lineage>
        <taxon>Eukaryota</taxon>
        <taxon>Metazoa</taxon>
        <taxon>Chordata</taxon>
        <taxon>Craniata</taxon>
        <taxon>Vertebrata</taxon>
        <taxon>Euteleostomi</taxon>
        <taxon>Actinopterygii</taxon>
        <taxon>Neopterygii</taxon>
        <taxon>Teleostei</taxon>
        <taxon>Ostariophysi</taxon>
        <taxon>Cypriniformes</taxon>
        <taxon>Cyprinidae</taxon>
        <taxon>Cyprininae</taxon>
        <taxon>Sinocyclocheilus</taxon>
    </lineage>
</organism>
<evidence type="ECO:0000256" key="1">
    <source>
        <dbReference type="ARBA" id="ARBA00004370"/>
    </source>
</evidence>
<feature type="chain" id="PRO_5025444275" description="Ig-like domain-containing protein" evidence="7">
    <location>
        <begin position="23"/>
        <end position="158"/>
    </location>
</feature>
<dbReference type="AlphaFoldDB" id="A0A671LN12"/>
<name>A0A671LN12_9TELE</name>
<dbReference type="InterPro" id="IPR036179">
    <property type="entry name" value="Ig-like_dom_sf"/>
</dbReference>
<dbReference type="GO" id="GO:0050852">
    <property type="term" value="P:T cell receptor signaling pathway"/>
    <property type="evidence" value="ECO:0007669"/>
    <property type="project" value="TreeGrafter"/>
</dbReference>
<keyword evidence="10" id="KW-1185">Reference proteome</keyword>
<keyword evidence="5" id="KW-0325">Glycoprotein</keyword>
<dbReference type="Ensembl" id="ENSSANT00000023312.1">
    <property type="protein sequence ID" value="ENSSANP00000021869.1"/>
    <property type="gene ID" value="ENSSANG00000011329.1"/>
</dbReference>
<evidence type="ECO:0000313" key="10">
    <source>
        <dbReference type="Proteomes" id="UP000472260"/>
    </source>
</evidence>
<dbReference type="GO" id="GO:0005102">
    <property type="term" value="F:signaling receptor binding"/>
    <property type="evidence" value="ECO:0007669"/>
    <property type="project" value="TreeGrafter"/>
</dbReference>
<dbReference type="InterPro" id="IPR050504">
    <property type="entry name" value="IgSF_BTN/MOG"/>
</dbReference>
<dbReference type="GO" id="GO:0001817">
    <property type="term" value="P:regulation of cytokine production"/>
    <property type="evidence" value="ECO:0007669"/>
    <property type="project" value="TreeGrafter"/>
</dbReference>
<dbReference type="Gene3D" id="2.60.40.10">
    <property type="entry name" value="Immunoglobulins"/>
    <property type="match status" value="1"/>
</dbReference>
<keyword evidence="6" id="KW-0393">Immunoglobulin domain</keyword>
<keyword evidence="4" id="KW-1015">Disulfide bond</keyword>
<dbReference type="PROSITE" id="PS50835">
    <property type="entry name" value="IG_LIKE"/>
    <property type="match status" value="1"/>
</dbReference>
<sequence length="158" mass="17759">MLFCRVILSRLSVLLQWKFSGGIRRIQNVTVIHAIHNIYVSLPPAEAFGLVTPIGTVSADPGSDVILPAHLSPETSAVPLDIRWFRGTELIYQYKNRQEKTNYENRVSLSIQELRRGNLALTLRNFQPADSGDYTCKVFHDGCLQTGTVHLQVRGKIL</sequence>
<evidence type="ECO:0000256" key="3">
    <source>
        <dbReference type="ARBA" id="ARBA00023136"/>
    </source>
</evidence>
<dbReference type="FunFam" id="2.60.40.10:FF:000142">
    <property type="entry name" value="V-set domain-containing T-cell activation inhibitor 1"/>
    <property type="match status" value="1"/>
</dbReference>
<dbReference type="InterPro" id="IPR003006">
    <property type="entry name" value="Ig/MHC_CS"/>
</dbReference>
<accession>A0A671LN12</accession>
<dbReference type="InterPro" id="IPR007110">
    <property type="entry name" value="Ig-like_dom"/>
</dbReference>
<feature type="domain" description="Ig-like" evidence="8">
    <location>
        <begin position="43"/>
        <end position="150"/>
    </location>
</feature>
<evidence type="ECO:0000256" key="7">
    <source>
        <dbReference type="SAM" id="SignalP"/>
    </source>
</evidence>
<reference evidence="9" key="1">
    <citation type="submission" date="2025-08" db="UniProtKB">
        <authorList>
            <consortium name="Ensembl"/>
        </authorList>
    </citation>
    <scope>IDENTIFICATION</scope>
</reference>
<dbReference type="PROSITE" id="PS00290">
    <property type="entry name" value="IG_MHC"/>
    <property type="match status" value="1"/>
</dbReference>
<dbReference type="InterPro" id="IPR003599">
    <property type="entry name" value="Ig_sub"/>
</dbReference>
<dbReference type="Proteomes" id="UP000472260">
    <property type="component" value="Unassembled WGS sequence"/>
</dbReference>
<dbReference type="GO" id="GO:0009897">
    <property type="term" value="C:external side of plasma membrane"/>
    <property type="evidence" value="ECO:0007669"/>
    <property type="project" value="TreeGrafter"/>
</dbReference>
<keyword evidence="3" id="KW-0472">Membrane</keyword>
<dbReference type="PANTHER" id="PTHR24100:SF130">
    <property type="entry name" value="BUTYROPHILIN-LIKE PROTEIN 9"/>
    <property type="match status" value="1"/>
</dbReference>
<protein>
    <recommendedName>
        <fullName evidence="8">Ig-like domain-containing protein</fullName>
    </recommendedName>
</protein>
<dbReference type="InterPro" id="IPR013783">
    <property type="entry name" value="Ig-like_fold"/>
</dbReference>
<evidence type="ECO:0000256" key="2">
    <source>
        <dbReference type="ARBA" id="ARBA00022729"/>
    </source>
</evidence>
<dbReference type="SMART" id="SM00409">
    <property type="entry name" value="IG"/>
    <property type="match status" value="1"/>
</dbReference>
<evidence type="ECO:0000256" key="4">
    <source>
        <dbReference type="ARBA" id="ARBA00023157"/>
    </source>
</evidence>